<dbReference type="GO" id="GO:0016853">
    <property type="term" value="F:isomerase activity"/>
    <property type="evidence" value="ECO:0007669"/>
    <property type="project" value="UniProtKB-KW"/>
</dbReference>
<accession>A0ABU0LEF3</accession>
<keyword evidence="3" id="KW-0413">Isomerase</keyword>
<dbReference type="RefSeq" id="WP_237344079.1">
    <property type="nucleotide sequence ID" value="NZ_JABWGX010000002.1"/>
</dbReference>
<organism evidence="3 4">
    <name type="scientific">Xanthobacter agilis</name>
    <dbReference type="NCBI Taxonomy" id="47492"/>
    <lineage>
        <taxon>Bacteria</taxon>
        <taxon>Pseudomonadati</taxon>
        <taxon>Pseudomonadota</taxon>
        <taxon>Alphaproteobacteria</taxon>
        <taxon>Hyphomicrobiales</taxon>
        <taxon>Xanthobacteraceae</taxon>
        <taxon>Xanthobacter</taxon>
    </lineage>
</organism>
<dbReference type="Gene3D" id="1.10.12.10">
    <property type="entry name" value="Lyase 2-enoyl-coa Hydratase, Chain A, domain 2"/>
    <property type="match status" value="1"/>
</dbReference>
<dbReference type="CDD" id="cd06558">
    <property type="entry name" value="crotonase-like"/>
    <property type="match status" value="1"/>
</dbReference>
<protein>
    <submittedName>
        <fullName evidence="3">2-(1,2-epoxy-1,2-dihydrophenyl)acetyl-CoA isomerase</fullName>
        <ecNumber evidence="3">5.3.3.18</ecNumber>
    </submittedName>
</protein>
<evidence type="ECO:0000313" key="4">
    <source>
        <dbReference type="Proteomes" id="UP001241747"/>
    </source>
</evidence>
<dbReference type="PANTHER" id="PTHR43459">
    <property type="entry name" value="ENOYL-COA HYDRATASE"/>
    <property type="match status" value="1"/>
</dbReference>
<comment type="caution">
    <text evidence="3">The sequence shown here is derived from an EMBL/GenBank/DDBJ whole genome shotgun (WGS) entry which is preliminary data.</text>
</comment>
<proteinExistence type="inferred from homology"/>
<reference evidence="3 4" key="1">
    <citation type="submission" date="2023-07" db="EMBL/GenBank/DDBJ databases">
        <title>Genomic Encyclopedia of Type Strains, Phase IV (KMG-IV): sequencing the most valuable type-strain genomes for metagenomic binning, comparative biology and taxonomic classification.</title>
        <authorList>
            <person name="Goeker M."/>
        </authorList>
    </citation>
    <scope>NUCLEOTIDE SEQUENCE [LARGE SCALE GENOMIC DNA]</scope>
    <source>
        <strain evidence="3 4">DSM 3770</strain>
    </source>
</reference>
<dbReference type="PANTHER" id="PTHR43459:SF1">
    <property type="entry name" value="EG:BACN32G11.4 PROTEIN"/>
    <property type="match status" value="1"/>
</dbReference>
<dbReference type="InterPro" id="IPR029045">
    <property type="entry name" value="ClpP/crotonase-like_dom_sf"/>
</dbReference>
<dbReference type="InterPro" id="IPR018376">
    <property type="entry name" value="Enoyl-CoA_hyd/isom_CS"/>
</dbReference>
<dbReference type="EC" id="5.3.3.18" evidence="3"/>
<dbReference type="Pfam" id="PF00378">
    <property type="entry name" value="ECH_1"/>
    <property type="match status" value="1"/>
</dbReference>
<gene>
    <name evidence="3" type="ORF">QOZ94_002251</name>
</gene>
<dbReference type="InterPro" id="IPR014748">
    <property type="entry name" value="Enoyl-CoA_hydra_C"/>
</dbReference>
<dbReference type="Proteomes" id="UP001241747">
    <property type="component" value="Unassembled WGS sequence"/>
</dbReference>
<evidence type="ECO:0000313" key="3">
    <source>
        <dbReference type="EMBL" id="MDQ0505455.1"/>
    </source>
</evidence>
<evidence type="ECO:0000256" key="1">
    <source>
        <dbReference type="ARBA" id="ARBA00005254"/>
    </source>
</evidence>
<dbReference type="InterPro" id="IPR001753">
    <property type="entry name" value="Enoyl-CoA_hydra/iso"/>
</dbReference>
<dbReference type="PROSITE" id="PS00166">
    <property type="entry name" value="ENOYL_COA_HYDRATASE"/>
    <property type="match status" value="1"/>
</dbReference>
<keyword evidence="4" id="KW-1185">Reference proteome</keyword>
<dbReference type="SUPFAM" id="SSF52096">
    <property type="entry name" value="ClpP/crotonase"/>
    <property type="match status" value="1"/>
</dbReference>
<name>A0ABU0LEF3_XANAG</name>
<sequence>MTDAPSSSPPILLDVADGIAHIRFNRPDVLNALDESTILAWKAAVDQVADDDGVRVVVLSGEGRAFLAGGDVGRFHAAGAGAQQVVADIIDPFHKTMLTLAGMAAPVIASVHGAVAGAGLSVALAADLVVAADDAKFTMAYTRIGATPDGSGTFSLPRVVGLRKAMELTLLSDVVDAAEALRLGLVNTVVAAADRARETDRLARRLAAGPTAAYGRVKHLLRASFAHTLAEQLHAEREAFLASAGTRDFAEGVAAFVEKRPPRFEGR</sequence>
<evidence type="ECO:0000256" key="2">
    <source>
        <dbReference type="RuleBase" id="RU003707"/>
    </source>
</evidence>
<dbReference type="Gene3D" id="3.90.226.10">
    <property type="entry name" value="2-enoyl-CoA Hydratase, Chain A, domain 1"/>
    <property type="match status" value="1"/>
</dbReference>
<dbReference type="EMBL" id="JAUSVY010000004">
    <property type="protein sequence ID" value="MDQ0505455.1"/>
    <property type="molecule type" value="Genomic_DNA"/>
</dbReference>
<comment type="similarity">
    <text evidence="1 2">Belongs to the enoyl-CoA hydratase/isomerase family.</text>
</comment>